<evidence type="ECO:0000313" key="2">
    <source>
        <dbReference type="Proteomes" id="UP001501094"/>
    </source>
</evidence>
<protein>
    <submittedName>
        <fullName evidence="1">Uncharacterized protein</fullName>
    </submittedName>
</protein>
<sequence length="193" mass="21336">MYRTPLDKKVRHVQSALNALSAAHLVELVPGNKRRVYDGFRLLDERAGLNREGSALLPYATPDSEDSCLALPASFINEGWIHVLEDSEIVLLMMVACGIGNLETLPQVAIPSRVRLLKYGIGRDSYSTAHPMLAQFGLLEVEEIGRQDDGRVLGYGDDDGAAHVHRLRLMDDAFEKPARETVTKAIKDALDRS</sequence>
<dbReference type="Proteomes" id="UP001501094">
    <property type="component" value="Unassembled WGS sequence"/>
</dbReference>
<organism evidence="1 2">
    <name type="scientific">Myceligenerans crystallogenes</name>
    <dbReference type="NCBI Taxonomy" id="316335"/>
    <lineage>
        <taxon>Bacteria</taxon>
        <taxon>Bacillati</taxon>
        <taxon>Actinomycetota</taxon>
        <taxon>Actinomycetes</taxon>
        <taxon>Micrococcales</taxon>
        <taxon>Promicromonosporaceae</taxon>
        <taxon>Myceligenerans</taxon>
    </lineage>
</organism>
<reference evidence="2" key="1">
    <citation type="journal article" date="2019" name="Int. J. Syst. Evol. Microbiol.">
        <title>The Global Catalogue of Microorganisms (GCM) 10K type strain sequencing project: providing services to taxonomists for standard genome sequencing and annotation.</title>
        <authorList>
            <consortium name="The Broad Institute Genomics Platform"/>
            <consortium name="The Broad Institute Genome Sequencing Center for Infectious Disease"/>
            <person name="Wu L."/>
            <person name="Ma J."/>
        </authorList>
    </citation>
    <scope>NUCLEOTIDE SEQUENCE [LARGE SCALE GENOMIC DNA]</scope>
    <source>
        <strain evidence="2">JCM 14326</strain>
    </source>
</reference>
<gene>
    <name evidence="1" type="ORF">GCM10009751_09260</name>
</gene>
<accession>A0ABP4ZJE2</accession>
<comment type="caution">
    <text evidence="1">The sequence shown here is derived from an EMBL/GenBank/DDBJ whole genome shotgun (WGS) entry which is preliminary data.</text>
</comment>
<proteinExistence type="predicted"/>
<keyword evidence="2" id="KW-1185">Reference proteome</keyword>
<evidence type="ECO:0000313" key="1">
    <source>
        <dbReference type="EMBL" id="GAA1854677.1"/>
    </source>
</evidence>
<name>A0ABP4ZJE2_9MICO</name>
<dbReference type="RefSeq" id="WP_344100046.1">
    <property type="nucleotide sequence ID" value="NZ_BAAANL010000002.1"/>
</dbReference>
<dbReference type="EMBL" id="BAAANL010000002">
    <property type="protein sequence ID" value="GAA1854677.1"/>
    <property type="molecule type" value="Genomic_DNA"/>
</dbReference>